<keyword evidence="3 10" id="KW-0808">Transferase</keyword>
<dbReference type="SUPFAM" id="SSF53383">
    <property type="entry name" value="PLP-dependent transferases"/>
    <property type="match status" value="1"/>
</dbReference>
<organism evidence="10 11">
    <name type="scientific">Meiothermus luteus</name>
    <dbReference type="NCBI Taxonomy" id="2026184"/>
    <lineage>
        <taxon>Bacteria</taxon>
        <taxon>Thermotogati</taxon>
        <taxon>Deinococcota</taxon>
        <taxon>Deinococci</taxon>
        <taxon>Thermales</taxon>
        <taxon>Thermaceae</taxon>
        <taxon>Meiothermus</taxon>
    </lineage>
</organism>
<dbReference type="GO" id="GO:0051536">
    <property type="term" value="F:iron-sulfur cluster binding"/>
    <property type="evidence" value="ECO:0007669"/>
    <property type="project" value="UniProtKB-KW"/>
</dbReference>
<reference evidence="10 11" key="1">
    <citation type="submission" date="2018-08" db="EMBL/GenBank/DDBJ databases">
        <title>Meiothermus luteus KCTC 52599 genome sequencing project.</title>
        <authorList>
            <person name="Da Costa M.S."/>
            <person name="Albuquerque L."/>
            <person name="Raposo P."/>
            <person name="Froufe H.J.C."/>
            <person name="Barroso C.S."/>
            <person name="Egas C."/>
        </authorList>
    </citation>
    <scope>NUCLEOTIDE SEQUENCE [LARGE SCALE GENOMIC DNA]</scope>
    <source>
        <strain evidence="10 11">KCTC 52599</strain>
    </source>
</reference>
<accession>A0A399EMU7</accession>
<evidence type="ECO:0000256" key="5">
    <source>
        <dbReference type="ARBA" id="ARBA00022898"/>
    </source>
</evidence>
<dbReference type="Gene3D" id="1.10.260.50">
    <property type="match status" value="1"/>
</dbReference>
<sequence>MIYLDYAATTPLDPEVKDGVAQALETYGNPSSIHSFGRRARQLLEEGRERLAGALGCRPRELVLTSGGSEANALALYGVALARGRGHLVSSQVEHSAVLLALRNLERLGFAVTLLAPDRYGLIYPEQVAEALRPDTLLVSLMTVNNETGTLYPVRAVAELCRARGVLFHTDAVQAFGTVPCRVEDLGADLISIAAHKFYGPKGAGALYVRRGIELFPLIPGKQEGGYRGGTENPPGVYGMGLAAEKAAAMLPQESKRLLELRERLESQLLAIPGVELNGHPSLRSPKHVNVTAKGADGEGLLLNLDLLGVAASSGSACTSGSLEPSHVLLAIGRSQEEAKASVRFSLGRFTTEAEVDQAAQAFAEALKRSRSDEWRTTETAKGPGWR</sequence>
<evidence type="ECO:0000313" key="11">
    <source>
        <dbReference type="Proteomes" id="UP000265800"/>
    </source>
</evidence>
<name>A0A399EMU7_9DEIN</name>
<evidence type="ECO:0000256" key="6">
    <source>
        <dbReference type="ARBA" id="ARBA00023004"/>
    </source>
</evidence>
<gene>
    <name evidence="10" type="primary">iscS</name>
    <name evidence="10" type="ORF">Mlute_01402</name>
</gene>
<dbReference type="OrthoDB" id="9808002at2"/>
<dbReference type="AlphaFoldDB" id="A0A399EMU7"/>
<evidence type="ECO:0000256" key="4">
    <source>
        <dbReference type="ARBA" id="ARBA00022723"/>
    </source>
</evidence>
<comment type="catalytic activity">
    <reaction evidence="8">
        <text>(sulfur carrier)-H + L-cysteine = (sulfur carrier)-SH + L-alanine</text>
        <dbReference type="Rhea" id="RHEA:43892"/>
        <dbReference type="Rhea" id="RHEA-COMP:14737"/>
        <dbReference type="Rhea" id="RHEA-COMP:14739"/>
        <dbReference type="ChEBI" id="CHEBI:29917"/>
        <dbReference type="ChEBI" id="CHEBI:35235"/>
        <dbReference type="ChEBI" id="CHEBI:57972"/>
        <dbReference type="ChEBI" id="CHEBI:64428"/>
        <dbReference type="EC" id="2.8.1.7"/>
    </reaction>
</comment>
<dbReference type="PANTHER" id="PTHR11601:SF34">
    <property type="entry name" value="CYSTEINE DESULFURASE"/>
    <property type="match status" value="1"/>
</dbReference>
<dbReference type="GO" id="GO:0046872">
    <property type="term" value="F:metal ion binding"/>
    <property type="evidence" value="ECO:0007669"/>
    <property type="project" value="UniProtKB-KW"/>
</dbReference>
<dbReference type="Proteomes" id="UP000265800">
    <property type="component" value="Unassembled WGS sequence"/>
</dbReference>
<feature type="domain" description="Aminotransferase class V" evidence="9">
    <location>
        <begin position="2"/>
        <end position="358"/>
    </location>
</feature>
<comment type="similarity">
    <text evidence="2">Belongs to the class-V pyridoxal-phosphate-dependent aminotransferase family. NifS/IscS subfamily.</text>
</comment>
<evidence type="ECO:0000256" key="2">
    <source>
        <dbReference type="ARBA" id="ARBA00006490"/>
    </source>
</evidence>
<dbReference type="Gene3D" id="3.40.640.10">
    <property type="entry name" value="Type I PLP-dependent aspartate aminotransferase-like (Major domain)"/>
    <property type="match status" value="1"/>
</dbReference>
<dbReference type="RefSeq" id="WP_119360034.1">
    <property type="nucleotide sequence ID" value="NZ_QWKZ01000037.1"/>
</dbReference>
<dbReference type="InterPro" id="IPR015424">
    <property type="entry name" value="PyrdxlP-dep_Trfase"/>
</dbReference>
<proteinExistence type="inferred from homology"/>
<evidence type="ECO:0000256" key="7">
    <source>
        <dbReference type="ARBA" id="ARBA00023014"/>
    </source>
</evidence>
<dbReference type="EC" id="2.8.1.7" evidence="10"/>
<dbReference type="InterPro" id="IPR000192">
    <property type="entry name" value="Aminotrans_V_dom"/>
</dbReference>
<dbReference type="InterPro" id="IPR016454">
    <property type="entry name" value="Cysteine_dSase"/>
</dbReference>
<dbReference type="EMBL" id="QWKZ01000037">
    <property type="protein sequence ID" value="RIH86034.1"/>
    <property type="molecule type" value="Genomic_DNA"/>
</dbReference>
<evidence type="ECO:0000313" key="10">
    <source>
        <dbReference type="EMBL" id="RIH86034.1"/>
    </source>
</evidence>
<dbReference type="PIRSF" id="PIRSF005572">
    <property type="entry name" value="NifS"/>
    <property type="match status" value="1"/>
</dbReference>
<keyword evidence="4" id="KW-0479">Metal-binding</keyword>
<evidence type="ECO:0000259" key="9">
    <source>
        <dbReference type="Pfam" id="PF00266"/>
    </source>
</evidence>
<keyword evidence="5" id="KW-0663">Pyridoxal phosphate</keyword>
<keyword evidence="6" id="KW-0408">Iron</keyword>
<dbReference type="GO" id="GO:0031071">
    <property type="term" value="F:cysteine desulfurase activity"/>
    <property type="evidence" value="ECO:0007669"/>
    <property type="project" value="UniProtKB-EC"/>
</dbReference>
<keyword evidence="7" id="KW-0411">Iron-sulfur</keyword>
<dbReference type="PANTHER" id="PTHR11601">
    <property type="entry name" value="CYSTEINE DESULFURYLASE FAMILY MEMBER"/>
    <property type="match status" value="1"/>
</dbReference>
<keyword evidence="11" id="KW-1185">Reference proteome</keyword>
<evidence type="ECO:0000256" key="8">
    <source>
        <dbReference type="ARBA" id="ARBA00050776"/>
    </source>
</evidence>
<dbReference type="Pfam" id="PF00266">
    <property type="entry name" value="Aminotran_5"/>
    <property type="match status" value="1"/>
</dbReference>
<dbReference type="Gene3D" id="3.90.1150.10">
    <property type="entry name" value="Aspartate Aminotransferase, domain 1"/>
    <property type="match status" value="1"/>
</dbReference>
<evidence type="ECO:0000256" key="1">
    <source>
        <dbReference type="ARBA" id="ARBA00001933"/>
    </source>
</evidence>
<dbReference type="InterPro" id="IPR015421">
    <property type="entry name" value="PyrdxlP-dep_Trfase_major"/>
</dbReference>
<dbReference type="InterPro" id="IPR015422">
    <property type="entry name" value="PyrdxlP-dep_Trfase_small"/>
</dbReference>
<comment type="cofactor">
    <cofactor evidence="1">
        <name>pyridoxal 5'-phosphate</name>
        <dbReference type="ChEBI" id="CHEBI:597326"/>
    </cofactor>
</comment>
<evidence type="ECO:0000256" key="3">
    <source>
        <dbReference type="ARBA" id="ARBA00022679"/>
    </source>
</evidence>
<comment type="caution">
    <text evidence="10">The sequence shown here is derived from an EMBL/GenBank/DDBJ whole genome shotgun (WGS) entry which is preliminary data.</text>
</comment>
<protein>
    <submittedName>
        <fullName evidence="10">Cysteine desulfurase IscS</fullName>
        <ecNumber evidence="10">2.8.1.7</ecNumber>
    </submittedName>
</protein>